<evidence type="ECO:0000256" key="7">
    <source>
        <dbReference type="ARBA" id="ARBA00056336"/>
    </source>
</evidence>
<dbReference type="PANTHER" id="PTHR15592">
    <property type="entry name" value="MATRIN 3/NUCLEAR PROTEIN 220-RELATED"/>
    <property type="match status" value="1"/>
</dbReference>
<dbReference type="Pfam" id="PF11835">
    <property type="entry name" value="RRM_8"/>
    <property type="match status" value="1"/>
</dbReference>
<dbReference type="InterPro" id="IPR001841">
    <property type="entry name" value="Znf_RING"/>
</dbReference>
<name>A0AAV7ERL5_ARIFI</name>
<dbReference type="GO" id="GO:0008270">
    <property type="term" value="F:zinc ion binding"/>
    <property type="evidence" value="ECO:0007669"/>
    <property type="project" value="UniProtKB-KW"/>
</dbReference>
<keyword evidence="2" id="KW-0507">mRNA processing</keyword>
<dbReference type="SUPFAM" id="SSF54928">
    <property type="entry name" value="RNA-binding domain, RBD"/>
    <property type="match status" value="3"/>
</dbReference>
<keyword evidence="4 9" id="KW-0694">RNA-binding</keyword>
<keyword evidence="8" id="KW-0863">Zinc-finger</keyword>
<dbReference type="InterPro" id="IPR013083">
    <property type="entry name" value="Znf_RING/FYVE/PHD"/>
</dbReference>
<dbReference type="InterPro" id="IPR021790">
    <property type="entry name" value="PTBP1-like_RRM2"/>
</dbReference>
<feature type="compositionally biased region" description="Low complexity" evidence="10">
    <location>
        <begin position="692"/>
        <end position="702"/>
    </location>
</feature>
<comment type="function">
    <text evidence="7">Plays a role in pre-mRNA splicing. Binds to the polypyrimidine tract of introns. May promote the binding of U2 snRNP to pre-mRNA.</text>
</comment>
<feature type="region of interest" description="Disordered" evidence="10">
    <location>
        <begin position="431"/>
        <end position="477"/>
    </location>
</feature>
<dbReference type="FunFam" id="3.30.70.330:FF:000324">
    <property type="entry name" value="Polypyrimidine tract-binding protein-like 2"/>
    <property type="match status" value="2"/>
</dbReference>
<dbReference type="InterPro" id="IPR034793">
    <property type="entry name" value="PTBPH1/PTBPH2_RRM2"/>
</dbReference>
<dbReference type="GO" id="GO:0006397">
    <property type="term" value="P:mRNA processing"/>
    <property type="evidence" value="ECO:0007669"/>
    <property type="project" value="UniProtKB-KW"/>
</dbReference>
<evidence type="ECO:0000259" key="12">
    <source>
        <dbReference type="PROSITE" id="PS50102"/>
    </source>
</evidence>
<evidence type="ECO:0000256" key="1">
    <source>
        <dbReference type="ARBA" id="ARBA00004123"/>
    </source>
</evidence>
<keyword evidence="3" id="KW-0677">Repeat</keyword>
<keyword evidence="5" id="KW-0007">Acetylation</keyword>
<organism evidence="13 14">
    <name type="scientific">Aristolochia fimbriata</name>
    <name type="common">White veined hardy Dutchman's pipe vine</name>
    <dbReference type="NCBI Taxonomy" id="158543"/>
    <lineage>
        <taxon>Eukaryota</taxon>
        <taxon>Viridiplantae</taxon>
        <taxon>Streptophyta</taxon>
        <taxon>Embryophyta</taxon>
        <taxon>Tracheophyta</taxon>
        <taxon>Spermatophyta</taxon>
        <taxon>Magnoliopsida</taxon>
        <taxon>Magnoliidae</taxon>
        <taxon>Piperales</taxon>
        <taxon>Aristolochiaceae</taxon>
        <taxon>Aristolochia</taxon>
    </lineage>
</organism>
<evidence type="ECO:0000256" key="5">
    <source>
        <dbReference type="ARBA" id="ARBA00022990"/>
    </source>
</evidence>
<evidence type="ECO:0000256" key="4">
    <source>
        <dbReference type="ARBA" id="ARBA00022884"/>
    </source>
</evidence>
<dbReference type="GO" id="GO:0006417">
    <property type="term" value="P:regulation of translation"/>
    <property type="evidence" value="ECO:0007669"/>
    <property type="project" value="UniProtKB-ARBA"/>
</dbReference>
<dbReference type="SMART" id="SM00360">
    <property type="entry name" value="RRM"/>
    <property type="match status" value="3"/>
</dbReference>
<dbReference type="GO" id="GO:0005634">
    <property type="term" value="C:nucleus"/>
    <property type="evidence" value="ECO:0007669"/>
    <property type="project" value="UniProtKB-SubCell"/>
</dbReference>
<keyword evidence="8" id="KW-0862">Zinc</keyword>
<evidence type="ECO:0000259" key="11">
    <source>
        <dbReference type="PROSITE" id="PS50089"/>
    </source>
</evidence>
<evidence type="ECO:0000256" key="9">
    <source>
        <dbReference type="PROSITE-ProRule" id="PRU00176"/>
    </source>
</evidence>
<dbReference type="PROSITE" id="PS50089">
    <property type="entry name" value="ZF_RING_2"/>
    <property type="match status" value="1"/>
</dbReference>
<dbReference type="GO" id="GO:0000381">
    <property type="term" value="P:regulation of alternative mRNA splicing, via spliceosome"/>
    <property type="evidence" value="ECO:0007669"/>
    <property type="project" value="UniProtKB-ARBA"/>
</dbReference>
<keyword evidence="6" id="KW-0539">Nucleus</keyword>
<dbReference type="EMBL" id="JAINDJ010000004">
    <property type="protein sequence ID" value="KAG9451348.1"/>
    <property type="molecule type" value="Genomic_DNA"/>
</dbReference>
<feature type="compositionally biased region" description="Low complexity" evidence="10">
    <location>
        <begin position="431"/>
        <end position="454"/>
    </location>
</feature>
<dbReference type="Proteomes" id="UP000825729">
    <property type="component" value="Unassembled WGS sequence"/>
</dbReference>
<proteinExistence type="predicted"/>
<dbReference type="FunFam" id="3.30.70.330:FF:000260">
    <property type="entry name" value="Polypyrimidine tract-binding protein homolog 2"/>
    <property type="match status" value="1"/>
</dbReference>
<dbReference type="SUPFAM" id="SSF57850">
    <property type="entry name" value="RING/U-box"/>
    <property type="match status" value="1"/>
</dbReference>
<dbReference type="InterPro" id="IPR035979">
    <property type="entry name" value="RBD_domain_sf"/>
</dbReference>
<keyword evidence="14" id="KW-1185">Reference proteome</keyword>
<dbReference type="GO" id="GO:0000932">
    <property type="term" value="C:P-body"/>
    <property type="evidence" value="ECO:0007669"/>
    <property type="project" value="UniProtKB-ARBA"/>
</dbReference>
<protein>
    <submittedName>
        <fullName evidence="13">Uncharacterized protein</fullName>
    </submittedName>
</protein>
<dbReference type="Pfam" id="PF13893">
    <property type="entry name" value="RRM_5"/>
    <property type="match status" value="1"/>
</dbReference>
<keyword evidence="8" id="KW-0479">Metal-binding</keyword>
<dbReference type="InterPro" id="IPR034794">
    <property type="entry name" value="PTBPH1/PTBPH2_RRM3"/>
</dbReference>
<evidence type="ECO:0000313" key="14">
    <source>
        <dbReference type="Proteomes" id="UP000825729"/>
    </source>
</evidence>
<evidence type="ECO:0000256" key="10">
    <source>
        <dbReference type="SAM" id="MobiDB-lite"/>
    </source>
</evidence>
<comment type="caution">
    <text evidence="13">The sequence shown here is derived from an EMBL/GenBank/DDBJ whole genome shotgun (WGS) entry which is preliminary data.</text>
</comment>
<dbReference type="InterPro" id="IPR034792">
    <property type="entry name" value="PTBPH1/PTBPH2_RRM1"/>
</dbReference>
<evidence type="ECO:0000256" key="3">
    <source>
        <dbReference type="ARBA" id="ARBA00022737"/>
    </source>
</evidence>
<gene>
    <name evidence="13" type="ORF">H6P81_011313</name>
</gene>
<feature type="compositionally biased region" description="Low complexity" evidence="10">
    <location>
        <begin position="467"/>
        <end position="477"/>
    </location>
</feature>
<dbReference type="PROSITE" id="PS50102">
    <property type="entry name" value="RRM"/>
    <property type="match status" value="1"/>
</dbReference>
<evidence type="ECO:0000256" key="6">
    <source>
        <dbReference type="ARBA" id="ARBA00023242"/>
    </source>
</evidence>
<feature type="domain" description="RRM" evidence="12">
    <location>
        <begin position="18"/>
        <end position="96"/>
    </location>
</feature>
<dbReference type="InterPro" id="IPR012677">
    <property type="entry name" value="Nucleotide-bd_a/b_plait_sf"/>
</dbReference>
<evidence type="ECO:0000256" key="2">
    <source>
        <dbReference type="ARBA" id="ARBA00022664"/>
    </source>
</evidence>
<sequence>MSTSSNQPQFRYTQTPSKVLHLRNLPWECTEEELVELCKPFGKIVNTKCNVGANRNQAFVEFLDLNQAISMVSYYASSSEPAQVRGKTVYIQYSNRQEIVNNKSSGDVAGNVLLVTIEGVEAGDVSIDVIHLVFSAFGFVHKIATFEKAAGFQALIQFSDAETASAARNALDGRSIPRYLLPEHVNTCHLRISFSAHTDLNIKFQSHRSRDYTNPYLPVNPSAIEGTLQPTVGPDGKKKEPESNVLLASIENMQYAVTVDVLHTVFSAFGTVQKIAIFEKNGGMQALVQYPDVTTAAVAKEALEGHCIYDGGYCKLHLSYSRHTDLNVKAHNDRSRDYTIPDAGILGMQQPPPVPGAPVPAGWQSPQGSAPMYVGNEYPMGTPPPVPSAAMPGVGWDPSLSAGRPPYVSGPGAYPGQAYVPPGVPPYSSPSSVVPGGIPSPSAESPAAYAKAGPQHPPMPPHLGHQPNGRPAAGASPPGQPPFLFHLAIVSAFFPPQRAARVAIGWRTSYMTKELMYAVSWLPPANGVMSDKNSILEKKAKTGSLCCVAARPHGSHASSGDLSLGPNEPYWRTNTSFSPPLSRRWDYRFHPEGVSCSSHGGTLLYGSSFSSNSKESRSWVRGEHLPNHVYPASDGGASCFSSPTDSFQSQQWTSPPLQGVVNEFLSTGIRESSSAPTASVLSGEGTSAIPYSGGSTSSLSDNSEYESISKTLVSSHRNFPSRCSFMSKPVHPVAFSSRESERDYHGTTANLTSDNRAFSAELHLNSKSIQAVSEDVSTTQREAFRWSNASSVDCTDVSERLEAESPGATQLFGASKCALCDRFLSQRSPWGSRRIIRSGDMPVTSVLSCCHVYHAECLEQTTPKTQKHDPPCPICMRTDDENFPDQRSISKLRGGHPWLRPFAEEGPSRPWSCGHVGDCVEGALHSQTRNSMILLNRHRLKKQLSMKMNAGKEGQCKLKQSAVHLPRKSIDRAVECSMAETLPAAVSSSSVHDKVIKMVAKPRFPNSAMLCCPNRTTEAKTFRKRRVHGRASAAKGRRYLPAKSMVKIRSRKRAIPSSLNISFFKYLPFLARAFQFQILFRSWRKERLIFQTAMVESSSPPVSLFDLFGHVQVAPRLGRYLLQLGEKCPHRNVHFHALVTNKQLRFGKSSVSAGHSIHSGGRNSRNEIRLTVSIVLRDEDKNKSGTNFRVRLKQQRQRCMWARTDWQMIQPRTLTCPCPFYPNYMYMDPISALTCYIPGEKLTMIMRRDVVMHSAIWRKREGGGGLEMVDCSFVESEAKAQMVHGSIESKLRMGNFRDPNPSQLGAIYCFEELTMLPATGFRTLNTCLLGSGLRSLSPNQAEKTVDGTLVLGSCKHLLAPSTALMELKITTCTSSTNQLNGVLAGLGPLSSELQTKDFERDCLNHEAEGRFPLSPKYYLSIISTVQT</sequence>
<dbReference type="GO" id="GO:0003729">
    <property type="term" value="F:mRNA binding"/>
    <property type="evidence" value="ECO:0007669"/>
    <property type="project" value="UniProtKB-ARBA"/>
</dbReference>
<evidence type="ECO:0000256" key="8">
    <source>
        <dbReference type="PROSITE-ProRule" id="PRU00175"/>
    </source>
</evidence>
<dbReference type="Gene3D" id="3.30.40.10">
    <property type="entry name" value="Zinc/RING finger domain, C3HC4 (zinc finger)"/>
    <property type="match status" value="1"/>
</dbReference>
<reference evidence="13 14" key="1">
    <citation type="submission" date="2021-07" db="EMBL/GenBank/DDBJ databases">
        <title>The Aristolochia fimbriata genome: insights into angiosperm evolution, floral development and chemical biosynthesis.</title>
        <authorList>
            <person name="Jiao Y."/>
        </authorList>
    </citation>
    <scope>NUCLEOTIDE SEQUENCE [LARGE SCALE GENOMIC DNA]</scope>
    <source>
        <strain evidence="13">IBCAS-2021</strain>
        <tissue evidence="13">Leaf</tissue>
    </source>
</reference>
<dbReference type="Gene3D" id="3.30.70.330">
    <property type="match status" value="3"/>
</dbReference>
<feature type="region of interest" description="Disordered" evidence="10">
    <location>
        <begin position="675"/>
        <end position="702"/>
    </location>
</feature>
<dbReference type="Pfam" id="PF00076">
    <property type="entry name" value="RRM_1"/>
    <property type="match status" value="1"/>
</dbReference>
<feature type="domain" description="RING-type" evidence="11">
    <location>
        <begin position="817"/>
        <end position="875"/>
    </location>
</feature>
<dbReference type="CDD" id="cd12690">
    <property type="entry name" value="RRM3_PTBPH1_PTBPH2"/>
    <property type="match status" value="1"/>
</dbReference>
<accession>A0AAV7ERL5</accession>
<dbReference type="GO" id="GO:0009845">
    <property type="term" value="P:seed germination"/>
    <property type="evidence" value="ECO:0007669"/>
    <property type="project" value="UniProtKB-ARBA"/>
</dbReference>
<comment type="subcellular location">
    <subcellularLocation>
        <location evidence="1">Nucleus</location>
    </subcellularLocation>
</comment>
<dbReference type="CDD" id="cd12686">
    <property type="entry name" value="RRM1_PTBPH1_PTBPH2"/>
    <property type="match status" value="1"/>
</dbReference>
<evidence type="ECO:0000313" key="13">
    <source>
        <dbReference type="EMBL" id="KAG9451348.1"/>
    </source>
</evidence>
<dbReference type="CDD" id="cd12691">
    <property type="entry name" value="RRM2_PTBPH1_PTBPH2"/>
    <property type="match status" value="1"/>
</dbReference>
<dbReference type="InterPro" id="IPR000504">
    <property type="entry name" value="RRM_dom"/>
</dbReference>